<dbReference type="AlphaFoldDB" id="A0A2R4XHT9"/>
<feature type="transmembrane region" description="Helical" evidence="1">
    <location>
        <begin position="12"/>
        <end position="33"/>
    </location>
</feature>
<name>A0A2R4XHT9_9BURK</name>
<dbReference type="EMBL" id="CP028901">
    <property type="protein sequence ID" value="AWB33341.1"/>
    <property type="molecule type" value="Genomic_DNA"/>
</dbReference>
<keyword evidence="1" id="KW-0812">Transmembrane</keyword>
<dbReference type="Proteomes" id="UP000244571">
    <property type="component" value="Chromosome"/>
</dbReference>
<sequence>MVCRIFRETAAMILMFLVMVFVHALLPLLGAWLTRSRSGVVLGGVVAAIVGLVSATPILMGAGVAGLLLGMWSGFSWLKRQESKKRAGAR</sequence>
<keyword evidence="1" id="KW-0472">Membrane</keyword>
<gene>
    <name evidence="2" type="ORF">DBV39_06065</name>
</gene>
<proteinExistence type="predicted"/>
<organism evidence="2 3">
    <name type="scientific">Orrella marina</name>
    <dbReference type="NCBI Taxonomy" id="2163011"/>
    <lineage>
        <taxon>Bacteria</taxon>
        <taxon>Pseudomonadati</taxon>
        <taxon>Pseudomonadota</taxon>
        <taxon>Betaproteobacteria</taxon>
        <taxon>Burkholderiales</taxon>
        <taxon>Alcaligenaceae</taxon>
        <taxon>Orrella</taxon>
    </lineage>
</organism>
<reference evidence="2 3" key="1">
    <citation type="submission" date="2018-04" db="EMBL/GenBank/DDBJ databases">
        <title>Bordetella sp. HZ20 isolated from seawater.</title>
        <authorList>
            <person name="Sun C."/>
        </authorList>
    </citation>
    <scope>NUCLEOTIDE SEQUENCE [LARGE SCALE GENOMIC DNA]</scope>
    <source>
        <strain evidence="2 3">HZ20</strain>
    </source>
</reference>
<accession>A0A2R4XHT9</accession>
<evidence type="ECO:0000313" key="3">
    <source>
        <dbReference type="Proteomes" id="UP000244571"/>
    </source>
</evidence>
<keyword evidence="3" id="KW-1185">Reference proteome</keyword>
<evidence type="ECO:0000256" key="1">
    <source>
        <dbReference type="SAM" id="Phobius"/>
    </source>
</evidence>
<evidence type="ECO:0000313" key="2">
    <source>
        <dbReference type="EMBL" id="AWB33341.1"/>
    </source>
</evidence>
<protein>
    <submittedName>
        <fullName evidence="2">Uncharacterized protein</fullName>
    </submittedName>
</protein>
<dbReference type="KEGG" id="boz:DBV39_06065"/>
<feature type="transmembrane region" description="Helical" evidence="1">
    <location>
        <begin position="45"/>
        <end position="78"/>
    </location>
</feature>
<keyword evidence="1" id="KW-1133">Transmembrane helix</keyword>